<organism evidence="1 2">
    <name type="scientific">Kalanchoe fedtschenkoi</name>
    <name type="common">Lavender scallops</name>
    <name type="synonym">South American air plant</name>
    <dbReference type="NCBI Taxonomy" id="63787"/>
    <lineage>
        <taxon>Eukaryota</taxon>
        <taxon>Viridiplantae</taxon>
        <taxon>Streptophyta</taxon>
        <taxon>Embryophyta</taxon>
        <taxon>Tracheophyta</taxon>
        <taxon>Spermatophyta</taxon>
        <taxon>Magnoliopsida</taxon>
        <taxon>eudicotyledons</taxon>
        <taxon>Gunneridae</taxon>
        <taxon>Pentapetalae</taxon>
        <taxon>Saxifragales</taxon>
        <taxon>Crassulaceae</taxon>
        <taxon>Kalanchoe</taxon>
    </lineage>
</organism>
<dbReference type="Proteomes" id="UP000594263">
    <property type="component" value="Unplaced"/>
</dbReference>
<evidence type="ECO:0000313" key="2">
    <source>
        <dbReference type="Proteomes" id="UP000594263"/>
    </source>
</evidence>
<reference evidence="1" key="1">
    <citation type="submission" date="2021-01" db="UniProtKB">
        <authorList>
            <consortium name="EnsemblPlants"/>
        </authorList>
    </citation>
    <scope>IDENTIFICATION</scope>
</reference>
<protein>
    <submittedName>
        <fullName evidence="1">Uncharacterized protein</fullName>
    </submittedName>
</protein>
<keyword evidence="2" id="KW-1185">Reference proteome</keyword>
<evidence type="ECO:0000313" key="1">
    <source>
        <dbReference type="EnsemblPlants" id="Kaladp0033s0255.1.v1.1"/>
    </source>
</evidence>
<dbReference type="Gramene" id="Kaladp0033s0255.1.v1.1">
    <property type="protein sequence ID" value="Kaladp0033s0255.1.v1.1"/>
    <property type="gene ID" value="Kaladp0033s0255.v1.1"/>
</dbReference>
<dbReference type="EnsemblPlants" id="Kaladp0033s0255.1.v1.1">
    <property type="protein sequence ID" value="Kaladp0033s0255.1.v1.1"/>
    <property type="gene ID" value="Kaladp0033s0255.v1.1"/>
</dbReference>
<name>A0A7N0TDU0_KALFE</name>
<proteinExistence type="predicted"/>
<sequence>MIVVRFFISRSSAYCTTCSDSIRISGFLRTARAMATLCFCPPESCTPRSPTLFERCFRRLMRQSAPALARRDQCAVEATFVNSSLTSDFTTVFQSRTSNTDAAI</sequence>
<dbReference type="AlphaFoldDB" id="A0A7N0TDU0"/>
<accession>A0A7N0TDU0</accession>
<dbReference type="AntiFam" id="ANF00062">
    <property type="entry name" value="Shadow ORF (opposite ABC transporter protein)"/>
</dbReference>